<feature type="chain" id="PRO_5036414096" description="Protein quiver" evidence="3">
    <location>
        <begin position="20"/>
        <end position="129"/>
    </location>
</feature>
<name>A0A817VVH0_9BILA</name>
<evidence type="ECO:0000313" key="5">
    <source>
        <dbReference type="EMBL" id="CAF3431740.1"/>
    </source>
</evidence>
<protein>
    <recommendedName>
        <fullName evidence="7">Protein quiver</fullName>
    </recommendedName>
</protein>
<dbReference type="EMBL" id="CAJNYU010000313">
    <property type="protein sequence ID" value="CAF3348783.1"/>
    <property type="molecule type" value="Genomic_DNA"/>
</dbReference>
<dbReference type="PROSITE" id="PS51257">
    <property type="entry name" value="PROKAR_LIPOPROTEIN"/>
    <property type="match status" value="1"/>
</dbReference>
<dbReference type="Pfam" id="PF17064">
    <property type="entry name" value="QVR"/>
    <property type="match status" value="1"/>
</dbReference>
<dbReference type="PANTHER" id="PTHR33562">
    <property type="entry name" value="ATILLA, ISOFORM B-RELATED-RELATED"/>
    <property type="match status" value="1"/>
</dbReference>
<evidence type="ECO:0000256" key="3">
    <source>
        <dbReference type="SAM" id="SignalP"/>
    </source>
</evidence>
<feature type="signal peptide" evidence="3">
    <location>
        <begin position="1"/>
        <end position="19"/>
    </location>
</feature>
<evidence type="ECO:0000313" key="6">
    <source>
        <dbReference type="Proteomes" id="UP000663869"/>
    </source>
</evidence>
<dbReference type="InterPro" id="IPR050975">
    <property type="entry name" value="Sleep_regulator"/>
</dbReference>
<evidence type="ECO:0000256" key="1">
    <source>
        <dbReference type="ARBA" id="ARBA00022729"/>
    </source>
</evidence>
<evidence type="ECO:0000256" key="2">
    <source>
        <dbReference type="ARBA" id="ARBA00023180"/>
    </source>
</evidence>
<keyword evidence="2" id="KW-0325">Glycoprotein</keyword>
<dbReference type="Proteomes" id="UP000663872">
    <property type="component" value="Unassembled WGS sequence"/>
</dbReference>
<dbReference type="GO" id="GO:0030431">
    <property type="term" value="P:sleep"/>
    <property type="evidence" value="ECO:0007669"/>
    <property type="project" value="InterPro"/>
</dbReference>
<accession>A0A817VVH0</accession>
<reference evidence="4" key="1">
    <citation type="submission" date="2021-02" db="EMBL/GenBank/DDBJ databases">
        <authorList>
            <person name="Nowell W R."/>
        </authorList>
    </citation>
    <scope>NUCLEOTIDE SEQUENCE</scope>
</reference>
<dbReference type="EMBL" id="CAJNYT010001829">
    <property type="protein sequence ID" value="CAF3431740.1"/>
    <property type="molecule type" value="Genomic_DNA"/>
</dbReference>
<evidence type="ECO:0008006" key="7">
    <source>
        <dbReference type="Google" id="ProtNLM"/>
    </source>
</evidence>
<dbReference type="GO" id="GO:0032222">
    <property type="term" value="P:regulation of synaptic transmission, cholinergic"/>
    <property type="evidence" value="ECO:0007669"/>
    <property type="project" value="InterPro"/>
</dbReference>
<dbReference type="InterPro" id="IPR031424">
    <property type="entry name" value="QVR-like"/>
</dbReference>
<dbReference type="Proteomes" id="UP000663869">
    <property type="component" value="Unassembled WGS sequence"/>
</dbReference>
<gene>
    <name evidence="4" type="ORF">FME351_LOCUS4287</name>
    <name evidence="5" type="ORF">GRG538_LOCUS12717</name>
</gene>
<comment type="caution">
    <text evidence="4">The sequence shown here is derived from an EMBL/GenBank/DDBJ whole genome shotgun (WGS) entry which is preliminary data.</text>
</comment>
<sequence length="129" mass="13709">MKYIIALLLVIQCIGFVSTYQCYSCNSVSTLACGDPFNANSIPSTEIVEVGPNEVCEKSSVAGLVTRNVATTITCIAGVNGCKKASPLGIDVVTCCCNSNLCNGVPATQQKTLLFTILCAITMLVYHWF</sequence>
<organism evidence="4 6">
    <name type="scientific">Rotaria socialis</name>
    <dbReference type="NCBI Taxonomy" id="392032"/>
    <lineage>
        <taxon>Eukaryota</taxon>
        <taxon>Metazoa</taxon>
        <taxon>Spiralia</taxon>
        <taxon>Gnathifera</taxon>
        <taxon>Rotifera</taxon>
        <taxon>Eurotatoria</taxon>
        <taxon>Bdelloidea</taxon>
        <taxon>Philodinida</taxon>
        <taxon>Philodinidae</taxon>
        <taxon>Rotaria</taxon>
    </lineage>
</organism>
<keyword evidence="1 3" id="KW-0732">Signal</keyword>
<evidence type="ECO:0000313" key="4">
    <source>
        <dbReference type="EMBL" id="CAF3348783.1"/>
    </source>
</evidence>
<proteinExistence type="predicted"/>
<dbReference type="AlphaFoldDB" id="A0A817VVH0"/>